<name>A0AAP0RA15_LIQFO</name>
<sequence length="398" mass="43830">MEGCPKLFSLIPKDREWHVRENEGNHGVSEDKKLELRLGPPGEAQFIKQNSINDHTQIDHSLLCFANFSSMSSNTHNTTNTTTCGAKRGFAETVGVKTGERNWLTKSEENLCQKLSSSEKPVEKVISTTWSCGPIASSISACQRETQKLQQQPKPSFHQLQYPLISKSLAVMAEKSSNPCSSTRVAELQYQDKKACSTPSKTPVSANTAAPNSSHKRVAPAPVVGWPPIRSFRKNLAYGSSLKPASESPTDIPKEVVKGGESKSFENGWFVKINMDGVPIGRKVDLNAYESYEKLSSAVDELFRGLLAAQRDSSDQGGGENEMDEKMITGLLDGSGEYTLVYEDNEGDRMLVGDVPWHMFVSTVKRLRVLKKSELSALCICSSKQEKISLDSAMEFGR</sequence>
<evidence type="ECO:0000256" key="7">
    <source>
        <dbReference type="ARBA" id="ARBA00023294"/>
    </source>
</evidence>
<evidence type="ECO:0000256" key="9">
    <source>
        <dbReference type="RuleBase" id="RU004549"/>
    </source>
</evidence>
<feature type="region of interest" description="Disordered" evidence="10">
    <location>
        <begin position="196"/>
        <end position="221"/>
    </location>
</feature>
<feature type="domain" description="PB1" evidence="11">
    <location>
        <begin position="268"/>
        <end position="372"/>
    </location>
</feature>
<evidence type="ECO:0000256" key="8">
    <source>
        <dbReference type="ARBA" id="ARBA00025283"/>
    </source>
</evidence>
<comment type="function">
    <text evidence="8">Aux/IAA proteins are short-lived transcriptional factors that function as repressors of early auxin response genes at low auxin concentrations. Repression is thought to result from the interaction with auxin response factors (ARFs), proteins that bind to the auxin-responsive promoter element (AuxRE). Formation of heterodimers with ARF proteins may alter their ability to modulate early auxin response genes expression.</text>
</comment>
<dbReference type="FunFam" id="3.10.20.90:FF:000225">
    <property type="entry name" value="Auxin-responsive protein"/>
    <property type="match status" value="1"/>
</dbReference>
<keyword evidence="13" id="KW-1185">Reference proteome</keyword>
<comment type="similarity">
    <text evidence="2 9">Belongs to the Aux/IAA family.</text>
</comment>
<evidence type="ECO:0000256" key="1">
    <source>
        <dbReference type="ARBA" id="ARBA00004123"/>
    </source>
</evidence>
<keyword evidence="3 9" id="KW-0678">Repressor</keyword>
<proteinExistence type="inferred from homology"/>
<dbReference type="GO" id="GO:0006355">
    <property type="term" value="P:regulation of DNA-templated transcription"/>
    <property type="evidence" value="ECO:0007669"/>
    <property type="project" value="InterPro"/>
</dbReference>
<dbReference type="Pfam" id="PF02309">
    <property type="entry name" value="AUX_IAA"/>
    <property type="match status" value="1"/>
</dbReference>
<reference evidence="12 13" key="1">
    <citation type="journal article" date="2024" name="Plant J.">
        <title>Genome sequences and population genomics reveal climatic adaptation and genomic divergence between two closely related sweetgum species.</title>
        <authorList>
            <person name="Xu W.Q."/>
            <person name="Ren C.Q."/>
            <person name="Zhang X.Y."/>
            <person name="Comes H.P."/>
            <person name="Liu X.H."/>
            <person name="Li Y.G."/>
            <person name="Kettle C.J."/>
            <person name="Jalonen R."/>
            <person name="Gaisberger H."/>
            <person name="Ma Y.Z."/>
            <person name="Qiu Y.X."/>
        </authorList>
    </citation>
    <scope>NUCLEOTIDE SEQUENCE [LARGE SCALE GENOMIC DNA]</scope>
    <source>
        <strain evidence="12">Hangzhou</strain>
    </source>
</reference>
<gene>
    <name evidence="12" type="ORF">L1049_018395</name>
</gene>
<evidence type="ECO:0000256" key="4">
    <source>
        <dbReference type="ARBA" id="ARBA00023015"/>
    </source>
</evidence>
<dbReference type="InterPro" id="IPR003311">
    <property type="entry name" value="AUX_IAA"/>
</dbReference>
<dbReference type="GO" id="GO:0009734">
    <property type="term" value="P:auxin-activated signaling pathway"/>
    <property type="evidence" value="ECO:0007669"/>
    <property type="project" value="UniProtKB-UniRule"/>
</dbReference>
<dbReference type="GO" id="GO:0005634">
    <property type="term" value="C:nucleus"/>
    <property type="evidence" value="ECO:0007669"/>
    <property type="project" value="UniProtKB-SubCell"/>
</dbReference>
<dbReference type="PANTHER" id="PTHR31734:SF2">
    <property type="entry name" value="AUXIN-RESPONSIVE PROTEIN IAA26"/>
    <property type="match status" value="1"/>
</dbReference>
<feature type="compositionally biased region" description="Polar residues" evidence="10">
    <location>
        <begin position="197"/>
        <end position="213"/>
    </location>
</feature>
<protein>
    <recommendedName>
        <fullName evidence="9">Auxin-responsive protein</fullName>
    </recommendedName>
</protein>
<evidence type="ECO:0000256" key="2">
    <source>
        <dbReference type="ARBA" id="ARBA00006728"/>
    </source>
</evidence>
<dbReference type="InterPro" id="IPR033389">
    <property type="entry name" value="AUX/IAA_dom"/>
</dbReference>
<dbReference type="Proteomes" id="UP001415857">
    <property type="component" value="Unassembled WGS sequence"/>
</dbReference>
<evidence type="ECO:0000259" key="11">
    <source>
        <dbReference type="PROSITE" id="PS51745"/>
    </source>
</evidence>
<keyword evidence="5 9" id="KW-0804">Transcription</keyword>
<dbReference type="SUPFAM" id="SSF54277">
    <property type="entry name" value="CAD &amp; PB1 domains"/>
    <property type="match status" value="1"/>
</dbReference>
<evidence type="ECO:0000256" key="10">
    <source>
        <dbReference type="SAM" id="MobiDB-lite"/>
    </source>
</evidence>
<keyword evidence="7 9" id="KW-0927">Auxin signaling pathway</keyword>
<evidence type="ECO:0000256" key="5">
    <source>
        <dbReference type="ARBA" id="ARBA00023163"/>
    </source>
</evidence>
<evidence type="ECO:0000256" key="3">
    <source>
        <dbReference type="ARBA" id="ARBA00022491"/>
    </source>
</evidence>
<dbReference type="PANTHER" id="PTHR31734">
    <property type="entry name" value="AUXIN-RESPONSIVE PROTEIN IAA17"/>
    <property type="match status" value="1"/>
</dbReference>
<dbReference type="EMBL" id="JBBPBK010000012">
    <property type="protein sequence ID" value="KAK9273585.1"/>
    <property type="molecule type" value="Genomic_DNA"/>
</dbReference>
<dbReference type="InterPro" id="IPR053793">
    <property type="entry name" value="PB1-like"/>
</dbReference>
<accession>A0AAP0RA15</accession>
<keyword evidence="4 9" id="KW-0805">Transcription regulation</keyword>
<dbReference type="Gene3D" id="3.10.20.90">
    <property type="entry name" value="Phosphatidylinositol 3-kinase Catalytic Subunit, Chain A, domain 1"/>
    <property type="match status" value="1"/>
</dbReference>
<evidence type="ECO:0000313" key="13">
    <source>
        <dbReference type="Proteomes" id="UP001415857"/>
    </source>
</evidence>
<comment type="caution">
    <text evidence="12">The sequence shown here is derived from an EMBL/GenBank/DDBJ whole genome shotgun (WGS) entry which is preliminary data.</text>
</comment>
<evidence type="ECO:0000313" key="12">
    <source>
        <dbReference type="EMBL" id="KAK9273585.1"/>
    </source>
</evidence>
<dbReference type="PROSITE" id="PS51745">
    <property type="entry name" value="PB1"/>
    <property type="match status" value="1"/>
</dbReference>
<comment type="subunit">
    <text evidence="9">Homodimers and heterodimers.</text>
</comment>
<organism evidence="12 13">
    <name type="scientific">Liquidambar formosana</name>
    <name type="common">Formosan gum</name>
    <dbReference type="NCBI Taxonomy" id="63359"/>
    <lineage>
        <taxon>Eukaryota</taxon>
        <taxon>Viridiplantae</taxon>
        <taxon>Streptophyta</taxon>
        <taxon>Embryophyta</taxon>
        <taxon>Tracheophyta</taxon>
        <taxon>Spermatophyta</taxon>
        <taxon>Magnoliopsida</taxon>
        <taxon>eudicotyledons</taxon>
        <taxon>Gunneridae</taxon>
        <taxon>Pentapetalae</taxon>
        <taxon>Saxifragales</taxon>
        <taxon>Altingiaceae</taxon>
        <taxon>Liquidambar</taxon>
    </lineage>
</organism>
<evidence type="ECO:0000256" key="6">
    <source>
        <dbReference type="ARBA" id="ARBA00023242"/>
    </source>
</evidence>
<keyword evidence="6 9" id="KW-0539">Nucleus</keyword>
<dbReference type="AlphaFoldDB" id="A0AAP0RA15"/>
<comment type="subcellular location">
    <subcellularLocation>
        <location evidence="1 9">Nucleus</location>
    </subcellularLocation>
</comment>